<protein>
    <submittedName>
        <fullName evidence="1">Uncharacterized protein</fullName>
    </submittedName>
</protein>
<dbReference type="EMBL" id="SGXT01000015">
    <property type="protein sequence ID" value="RZT59550.1"/>
    <property type="molecule type" value="Genomic_DNA"/>
</dbReference>
<dbReference type="RefSeq" id="WP_096420344.1">
    <property type="nucleotide sequence ID" value="NZ_AP017315.1"/>
</dbReference>
<reference evidence="1 3" key="4">
    <citation type="submission" date="2016-01" db="EMBL/GenBank/DDBJ databases">
        <title>Microcella alkaliphila JAM AC0309 whole genome shotgun sequence.</title>
        <authorList>
            <person name="Kurata A."/>
            <person name="Hirose Y."/>
            <person name="Kishimoto N."/>
            <person name="Kobayashi T."/>
        </authorList>
    </citation>
    <scope>NUCLEOTIDE SEQUENCE [LARGE SCALE GENOMIC DNA]</scope>
    <source>
        <strain evidence="1 3">JAM AC0309</strain>
    </source>
</reference>
<evidence type="ECO:0000313" key="2">
    <source>
        <dbReference type="EMBL" id="RZT59550.1"/>
    </source>
</evidence>
<dbReference type="InterPro" id="IPR008930">
    <property type="entry name" value="Terpenoid_cyclase/PrenylTrfase"/>
</dbReference>
<dbReference type="AlphaFoldDB" id="A0A0U5B5R8"/>
<reference evidence="3" key="3">
    <citation type="submission" date="2015-12" db="EMBL/GenBank/DDBJ databases">
        <authorList>
            <person name="Shamseldin A."/>
            <person name="Moawad H."/>
            <person name="Abd El-Rahim W.M."/>
            <person name="Sadowsky M.J."/>
        </authorList>
    </citation>
    <scope>NUCLEOTIDE SEQUENCE [LARGE SCALE GENOMIC DNA]</scope>
    <source>
        <strain evidence="3">JAM AC0309</strain>
    </source>
</reference>
<reference evidence="2 4" key="1">
    <citation type="journal article" date="2015" name="Stand. Genomic Sci.">
        <title>Genomic Encyclopedia of Bacterial and Archaeal Type Strains, Phase III: the genomes of soil and plant-associated and newly described type strains.</title>
        <authorList>
            <person name="Whitman W.B."/>
            <person name="Woyke T."/>
            <person name="Klenk H.P."/>
            <person name="Zhou Y."/>
            <person name="Lilburn T.G."/>
            <person name="Beck B.J."/>
            <person name="De Vos P."/>
            <person name="Vandamme P."/>
            <person name="Eisen J.A."/>
            <person name="Garrity G."/>
            <person name="Hugenholtz P."/>
            <person name="Kyrpides N.C."/>
        </authorList>
    </citation>
    <scope>NUCLEOTIDE SEQUENCE [LARGE SCALE GENOMIC DNA]</scope>
    <source>
        <strain evidence="2 4">AC4r</strain>
    </source>
</reference>
<dbReference type="EMBL" id="AP017315">
    <property type="protein sequence ID" value="BAU31257.1"/>
    <property type="molecule type" value="Genomic_DNA"/>
</dbReference>
<name>A0A0U5B5R8_9MICO</name>
<accession>A0A0U5B5R8</accession>
<evidence type="ECO:0000313" key="3">
    <source>
        <dbReference type="Proteomes" id="UP000218965"/>
    </source>
</evidence>
<evidence type="ECO:0000313" key="4">
    <source>
        <dbReference type="Proteomes" id="UP000292408"/>
    </source>
</evidence>
<evidence type="ECO:0000313" key="1">
    <source>
        <dbReference type="EMBL" id="BAU31257.1"/>
    </source>
</evidence>
<proteinExistence type="predicted"/>
<dbReference type="KEGG" id="malk:MalAC0309_0382"/>
<dbReference type="Gene3D" id="1.50.10.20">
    <property type="match status" value="1"/>
</dbReference>
<reference evidence="1" key="2">
    <citation type="submission" date="2015-12" db="EMBL/GenBank/DDBJ databases">
        <authorList>
            <consortium name="Microcella alkaliphila JAM AC0309 genome sequencing consortium"/>
            <person name="Kurata A."/>
            <person name="Hirose Y."/>
            <person name="Kishimoto N."/>
            <person name="Kobayashi T."/>
        </authorList>
    </citation>
    <scope>NUCLEOTIDE SEQUENCE</scope>
    <source>
        <strain evidence="1">JAM AC0309</strain>
    </source>
</reference>
<dbReference type="SUPFAM" id="SSF48239">
    <property type="entry name" value="Terpenoid cyclases/Protein prenyltransferases"/>
    <property type="match status" value="2"/>
</dbReference>
<dbReference type="Proteomes" id="UP000218965">
    <property type="component" value="Chromosome"/>
</dbReference>
<organism evidence="1 3">
    <name type="scientific">Microcella alkaliphila</name>
    <dbReference type="NCBI Taxonomy" id="279828"/>
    <lineage>
        <taxon>Bacteria</taxon>
        <taxon>Bacillati</taxon>
        <taxon>Actinomycetota</taxon>
        <taxon>Actinomycetes</taxon>
        <taxon>Micrococcales</taxon>
        <taxon>Microbacteriaceae</taxon>
        <taxon>Microcella</taxon>
    </lineage>
</organism>
<keyword evidence="4" id="KW-1185">Reference proteome</keyword>
<sequence>MARDAHDWLIKVDPSMEWQVLRDLDGEPKERYLIARARIPHSGWGEALLKAQRPDGSWAADEPTGWADSPDGSATYALAILRLFQIDPADSAVRDAIDRVREKVTYIYQDRIPYFGGETEVCVNGMVLANAGYFTVDDDGPARIADRLLGQQQPDGGWNCDAPGSRRGSFHSTLCVLEGLLEWNRWRPDPRLREALDTGISYLMDRGAMHRLSTGEIVDEAFLQPASPPGWHYDIVRALDFLRDAGVEADERLDAAIDHLESLRTPEGRWAQGALHPGLDGEREREHWATLAPGVGEAVGDDSPVITLRALRILRWAGRDGDDS</sequence>
<dbReference type="OrthoDB" id="370326at2"/>
<gene>
    <name evidence="2" type="ORF">EV140_1530</name>
    <name evidence="1" type="ORF">MalAC0309_0382</name>
</gene>
<reference evidence="2" key="5">
    <citation type="submission" date="2019-02" db="EMBL/GenBank/DDBJ databases">
        <authorList>
            <person name="Whitman W."/>
            <person name="Huntemann M."/>
            <person name="Clum A."/>
            <person name="Pillay M."/>
            <person name="Palaniappan K."/>
            <person name="Varghese N."/>
            <person name="Mikhailova N."/>
            <person name="Stamatis D."/>
            <person name="Reddy T."/>
            <person name="Daum C."/>
            <person name="Shapiro N."/>
            <person name="Ivanova N."/>
            <person name="Kyrpides N."/>
            <person name="Woyke T."/>
        </authorList>
    </citation>
    <scope>NUCLEOTIDE SEQUENCE</scope>
    <source>
        <strain evidence="2">AC4r</strain>
    </source>
</reference>
<dbReference type="Proteomes" id="UP000292408">
    <property type="component" value="Unassembled WGS sequence"/>
</dbReference>